<proteinExistence type="predicted"/>
<evidence type="ECO:0000313" key="1">
    <source>
        <dbReference type="EMBL" id="SUC33011.1"/>
    </source>
</evidence>
<evidence type="ECO:0000313" key="2">
    <source>
        <dbReference type="Proteomes" id="UP000254208"/>
    </source>
</evidence>
<gene>
    <name evidence="1" type="ORF">NCTC11801_04019</name>
</gene>
<sequence length="88" mass="10048">MIHHDIEKSRDPHGGLFIWFLTMIMNEMIDINEKWPNFDGPINKIEGGSVGNIAIKYGITFKVGKNFCPVFWIGGKLTNRFIIGVHCK</sequence>
<dbReference type="EMBL" id="UGTZ01000001">
    <property type="protein sequence ID" value="SUC33011.1"/>
    <property type="molecule type" value="Genomic_DNA"/>
</dbReference>
<dbReference type="Proteomes" id="UP000254208">
    <property type="component" value="Unassembled WGS sequence"/>
</dbReference>
<organism evidence="1 2">
    <name type="scientific">Providencia rettgeri</name>
    <dbReference type="NCBI Taxonomy" id="587"/>
    <lineage>
        <taxon>Bacteria</taxon>
        <taxon>Pseudomonadati</taxon>
        <taxon>Pseudomonadota</taxon>
        <taxon>Gammaproteobacteria</taxon>
        <taxon>Enterobacterales</taxon>
        <taxon>Morganellaceae</taxon>
        <taxon>Providencia</taxon>
    </lineage>
</organism>
<accession>A0A379FWG9</accession>
<reference evidence="1 2" key="1">
    <citation type="submission" date="2018-06" db="EMBL/GenBank/DDBJ databases">
        <authorList>
            <consortium name="Pathogen Informatics"/>
            <person name="Doyle S."/>
        </authorList>
    </citation>
    <scope>NUCLEOTIDE SEQUENCE [LARGE SCALE GENOMIC DNA]</scope>
    <source>
        <strain evidence="1 2">NCTC11801</strain>
    </source>
</reference>
<name>A0A379FWG9_PRORE</name>
<dbReference type="AlphaFoldDB" id="A0A379FWG9"/>
<protein>
    <submittedName>
        <fullName evidence="1">Uncharacterized protein</fullName>
    </submittedName>
</protein>